<dbReference type="SUPFAM" id="SSF48452">
    <property type="entry name" value="TPR-like"/>
    <property type="match status" value="1"/>
</dbReference>
<dbReference type="Proteomes" id="UP000445000">
    <property type="component" value="Unassembled WGS sequence"/>
</dbReference>
<reference evidence="4" key="1">
    <citation type="submission" date="2020-01" db="EMBL/GenBank/DDBJ databases">
        <title>'Steroidobacter agaridevorans' sp. nov., agar-degrading bacteria isolated from rhizosphere soils.</title>
        <authorList>
            <person name="Ikenaga M."/>
            <person name="Kataoka M."/>
            <person name="Murouchi A."/>
            <person name="Katsuragi S."/>
            <person name="Sakai M."/>
        </authorList>
    </citation>
    <scope>NUCLEOTIDE SEQUENCE [LARGE SCALE GENOMIC DNA]</scope>
    <source>
        <strain evidence="4">YU21-B</strain>
    </source>
</reference>
<evidence type="ECO:0000256" key="1">
    <source>
        <dbReference type="PROSITE-ProRule" id="PRU00339"/>
    </source>
</evidence>
<evidence type="ECO:0000256" key="2">
    <source>
        <dbReference type="SAM" id="SignalP"/>
    </source>
</evidence>
<feature type="chain" id="PRO_5032683826" description="Tetratricopeptide repeat protein" evidence="2">
    <location>
        <begin position="21"/>
        <end position="359"/>
    </location>
</feature>
<organism evidence="3 4">
    <name type="scientific">Steroidobacter agaridevorans</name>
    <dbReference type="NCBI Taxonomy" id="2695856"/>
    <lineage>
        <taxon>Bacteria</taxon>
        <taxon>Pseudomonadati</taxon>
        <taxon>Pseudomonadota</taxon>
        <taxon>Gammaproteobacteria</taxon>
        <taxon>Steroidobacterales</taxon>
        <taxon>Steroidobacteraceae</taxon>
        <taxon>Steroidobacter</taxon>
    </lineage>
</organism>
<accession>A0A829YE33</accession>
<dbReference type="Gene3D" id="1.25.40.10">
    <property type="entry name" value="Tetratricopeptide repeat domain"/>
    <property type="match status" value="1"/>
</dbReference>
<dbReference type="SMART" id="SM00028">
    <property type="entry name" value="TPR"/>
    <property type="match status" value="2"/>
</dbReference>
<evidence type="ECO:0000313" key="3">
    <source>
        <dbReference type="EMBL" id="GFE81519.1"/>
    </source>
</evidence>
<gene>
    <name evidence="3" type="ORF">GCM10011487_35190</name>
</gene>
<keyword evidence="2" id="KW-0732">Signal</keyword>
<dbReference type="PROSITE" id="PS50005">
    <property type="entry name" value="TPR"/>
    <property type="match status" value="1"/>
</dbReference>
<dbReference type="InterPro" id="IPR019734">
    <property type="entry name" value="TPR_rpt"/>
</dbReference>
<dbReference type="EMBL" id="BLJN01000003">
    <property type="protein sequence ID" value="GFE81519.1"/>
    <property type="molecule type" value="Genomic_DNA"/>
</dbReference>
<evidence type="ECO:0008006" key="5">
    <source>
        <dbReference type="Google" id="ProtNLM"/>
    </source>
</evidence>
<dbReference type="Pfam" id="PF13424">
    <property type="entry name" value="TPR_12"/>
    <property type="match status" value="1"/>
</dbReference>
<sequence>MFRAASAFCICLLLSGHSLANEPDPAPRAFVTGVYQMKINGRFVQRCLLEPPAASEDRMEMERLGDCSRMQIAEAEKAARATAKFAKKFEPLRRTILDPTGTFNASRMIADLWALEAVAMRIGQQSPEMSRLYSMLSLVEAKRGNHVDQLVLGERSLDIHAMNRALTDEEVFYLHHDLLAAAEKLKLPDNAVVHARGAVEWMDRVTSLDQLQRFGLRESLGYWLHEAGQFEAAKANNQTLLADAERALGSHDGALSGVLNNLAQNSYKLGELEAAGQYLSRCLEIAHLHKRVEREFDVLFQLGVLAQEQGDSERARRHFQQRLELAEREHDEDLYMQAVATLDELQSRAQADKNDRSSP</sequence>
<proteinExistence type="predicted"/>
<keyword evidence="1" id="KW-0802">TPR repeat</keyword>
<dbReference type="AlphaFoldDB" id="A0A829YE33"/>
<comment type="caution">
    <text evidence="3">The sequence shown here is derived from an EMBL/GenBank/DDBJ whole genome shotgun (WGS) entry which is preliminary data.</text>
</comment>
<name>A0A829YE33_9GAMM</name>
<evidence type="ECO:0000313" key="4">
    <source>
        <dbReference type="Proteomes" id="UP000445000"/>
    </source>
</evidence>
<protein>
    <recommendedName>
        <fullName evidence="5">Tetratricopeptide repeat protein</fullName>
    </recommendedName>
</protein>
<keyword evidence="4" id="KW-1185">Reference proteome</keyword>
<feature type="signal peptide" evidence="2">
    <location>
        <begin position="1"/>
        <end position="20"/>
    </location>
</feature>
<feature type="repeat" description="TPR" evidence="1">
    <location>
        <begin position="296"/>
        <end position="329"/>
    </location>
</feature>
<dbReference type="InterPro" id="IPR011990">
    <property type="entry name" value="TPR-like_helical_dom_sf"/>
</dbReference>